<name>A0A317VST9_9EURO</name>
<organism evidence="1 2">
    <name type="scientific">Aspergillus sclerotioniger CBS 115572</name>
    <dbReference type="NCBI Taxonomy" id="1450535"/>
    <lineage>
        <taxon>Eukaryota</taxon>
        <taxon>Fungi</taxon>
        <taxon>Dikarya</taxon>
        <taxon>Ascomycota</taxon>
        <taxon>Pezizomycotina</taxon>
        <taxon>Eurotiomycetes</taxon>
        <taxon>Eurotiomycetidae</taxon>
        <taxon>Eurotiales</taxon>
        <taxon>Aspergillaceae</taxon>
        <taxon>Aspergillus</taxon>
        <taxon>Aspergillus subgen. Circumdati</taxon>
    </lineage>
</organism>
<reference evidence="1 2" key="1">
    <citation type="submission" date="2016-12" db="EMBL/GenBank/DDBJ databases">
        <title>The genomes of Aspergillus section Nigri reveals drivers in fungal speciation.</title>
        <authorList>
            <consortium name="DOE Joint Genome Institute"/>
            <person name="Vesth T.C."/>
            <person name="Nybo J."/>
            <person name="Theobald S."/>
            <person name="Brandl J."/>
            <person name="Frisvad J.C."/>
            <person name="Nielsen K.F."/>
            <person name="Lyhne E.K."/>
            <person name="Kogle M.E."/>
            <person name="Kuo A."/>
            <person name="Riley R."/>
            <person name="Clum A."/>
            <person name="Nolan M."/>
            <person name="Lipzen A."/>
            <person name="Salamov A."/>
            <person name="Henrissat B."/>
            <person name="Wiebenga A."/>
            <person name="De Vries R.P."/>
            <person name="Grigoriev I.V."/>
            <person name="Mortensen U.H."/>
            <person name="Andersen M.R."/>
            <person name="Baker S.E."/>
        </authorList>
    </citation>
    <scope>NUCLEOTIDE SEQUENCE [LARGE SCALE GENOMIC DNA]</scope>
    <source>
        <strain evidence="1 2">CBS 115572</strain>
    </source>
</reference>
<evidence type="ECO:0000313" key="1">
    <source>
        <dbReference type="EMBL" id="PWY75992.1"/>
    </source>
</evidence>
<dbReference type="EMBL" id="MSFK01000028">
    <property type="protein sequence ID" value="PWY75992.1"/>
    <property type="molecule type" value="Genomic_DNA"/>
</dbReference>
<dbReference type="Proteomes" id="UP000246702">
    <property type="component" value="Unassembled WGS sequence"/>
</dbReference>
<sequence>MSTSDLSWSECPSGLYALPPFCYICGSHSIGMPMDHAPLNGMSKNEHALFYSASEMEKIYSLNYAGWRTLYRMILYDPQEQLYCLSGIAQNALASPLQRIEYMAPWDEDDWVLNNRRKEGFANPRVILPSENIEAQTSLAGYLMHALCWRHLLRFINGPTSADDLRILSQTLIQHWVKGGVHESLSLPISRCNFNPDPLGINTIRKLVTECRKRAAMGVRIKRTALTTQCRLHTLPMELQYMIMDLLDCHDVCAMLRGINWDVGTGYWKHRLHRLSFDEIKSIQDEELDWRWLCLRLELLESSPTGGERRRFFEVLRGIGAQYDAAREEH</sequence>
<comment type="caution">
    <text evidence="1">The sequence shown here is derived from an EMBL/GenBank/DDBJ whole genome shotgun (WGS) entry which is preliminary data.</text>
</comment>
<dbReference type="RefSeq" id="XP_025463989.1">
    <property type="nucleotide sequence ID" value="XM_025608498.1"/>
</dbReference>
<dbReference type="AlphaFoldDB" id="A0A317VST9"/>
<protein>
    <recommendedName>
        <fullName evidence="3">F-box domain-containing protein</fullName>
    </recommendedName>
</protein>
<accession>A0A317VST9</accession>
<gene>
    <name evidence="1" type="ORF">BO94DRAFT_473940</name>
</gene>
<dbReference type="OrthoDB" id="4381838at2759"/>
<dbReference type="GeneID" id="37110641"/>
<proteinExistence type="predicted"/>
<keyword evidence="2" id="KW-1185">Reference proteome</keyword>
<evidence type="ECO:0000313" key="2">
    <source>
        <dbReference type="Proteomes" id="UP000246702"/>
    </source>
</evidence>
<evidence type="ECO:0008006" key="3">
    <source>
        <dbReference type="Google" id="ProtNLM"/>
    </source>
</evidence>